<dbReference type="AlphaFoldDB" id="H8H3U3"/>
<evidence type="ECO:0000313" key="1">
    <source>
        <dbReference type="EMBL" id="AFD28190.1"/>
    </source>
</evidence>
<protein>
    <submittedName>
        <fullName evidence="1">Uncharacterized protein</fullName>
    </submittedName>
</protein>
<dbReference type="Proteomes" id="UP000007575">
    <property type="component" value="Plasmid P5"/>
</dbReference>
<evidence type="ECO:0000313" key="2">
    <source>
        <dbReference type="Proteomes" id="UP000007575"/>
    </source>
</evidence>
<keyword evidence="2" id="KW-1185">Reference proteome</keyword>
<proteinExistence type="predicted"/>
<dbReference type="HOGENOM" id="CLU_3288396_0_0_0"/>
<accession>H8H3U3</accession>
<geneLocation type="plasmid" evidence="1 2">
    <name>P5</name>
</geneLocation>
<gene>
    <name evidence="1" type="ordered locus">DGo_PE0046</name>
</gene>
<keyword evidence="1" id="KW-0614">Plasmid</keyword>
<organism evidence="1 2">
    <name type="scientific">Deinococcus gobiensis (strain DSM 21396 / JCM 16679 / CGMCC 1.7299 / I-0)</name>
    <dbReference type="NCBI Taxonomy" id="745776"/>
    <lineage>
        <taxon>Bacteria</taxon>
        <taxon>Thermotogati</taxon>
        <taxon>Deinococcota</taxon>
        <taxon>Deinococci</taxon>
        <taxon>Deinococcales</taxon>
        <taxon>Deinococcaceae</taxon>
        <taxon>Deinococcus</taxon>
    </lineage>
</organism>
<name>H8H3U3_DEIGI</name>
<dbReference type="KEGG" id="dgo:DGo_PE0046"/>
<reference evidence="1 2" key="1">
    <citation type="journal article" date="2012" name="PLoS ONE">
        <title>Genome sequence and transcriptome analysis of the radioresistant bacterium Deinococcus gobiensis: insights into the extreme environmental adaptations.</title>
        <authorList>
            <person name="Yuan M."/>
            <person name="Chen M."/>
            <person name="Zhang W."/>
            <person name="Lu W."/>
            <person name="Wang J."/>
            <person name="Yang M."/>
            <person name="Zhao P."/>
            <person name="Tang R."/>
            <person name="Li X."/>
            <person name="Hao Y."/>
            <person name="Zhou Z."/>
            <person name="Zhan Y."/>
            <person name="Yu H."/>
            <person name="Teng C."/>
            <person name="Yan Y."/>
            <person name="Ping S."/>
            <person name="Wang Y."/>
            <person name="Lin M."/>
        </authorList>
    </citation>
    <scope>NUCLEOTIDE SEQUENCE [LARGE SCALE GENOMIC DNA]</scope>
    <source>
        <strain evidence="2">DSM 21396 / JCM 16679 / CGMCC 1.7299 / I-0</strain>
        <plasmid evidence="1">P5</plasmid>
    </source>
</reference>
<dbReference type="EMBL" id="CP002196">
    <property type="protein sequence ID" value="AFD28190.1"/>
    <property type="molecule type" value="Genomic_DNA"/>
</dbReference>
<sequence length="40" mass="4431">MGRQSWEVKAHHLTRALGVTWGQKHCVCLHVVGVASYIAT</sequence>